<feature type="transmembrane region" description="Helical" evidence="2">
    <location>
        <begin position="170"/>
        <end position="188"/>
    </location>
</feature>
<feature type="transmembrane region" description="Helical" evidence="2">
    <location>
        <begin position="12"/>
        <end position="33"/>
    </location>
</feature>
<keyword evidence="4" id="KW-0012">Acyltransferase</keyword>
<feature type="transmembrane region" description="Helical" evidence="2">
    <location>
        <begin position="431"/>
        <end position="449"/>
    </location>
</feature>
<reference evidence="4 5" key="1">
    <citation type="journal article" date="2017" name="BMC Genomics">
        <title>Comparative genomic and phylogenomic analyses of the Bifidobacteriaceae family.</title>
        <authorList>
            <person name="Lugli G.A."/>
            <person name="Milani C."/>
            <person name="Turroni F."/>
            <person name="Duranti S."/>
            <person name="Mancabelli L."/>
            <person name="Mangifesta M."/>
            <person name="Ferrario C."/>
            <person name="Modesto M."/>
            <person name="Mattarelli P."/>
            <person name="Jiri K."/>
            <person name="van Sinderen D."/>
            <person name="Ventura M."/>
        </authorList>
    </citation>
    <scope>NUCLEOTIDE SEQUENCE [LARGE SCALE GENOMIC DNA]</scope>
    <source>
        <strain evidence="4 5">DSM 100196</strain>
    </source>
</reference>
<dbReference type="Pfam" id="PF01757">
    <property type="entry name" value="Acyl_transf_3"/>
    <property type="match status" value="2"/>
</dbReference>
<feature type="transmembrane region" description="Helical" evidence="2">
    <location>
        <begin position="144"/>
        <end position="164"/>
    </location>
</feature>
<keyword evidence="2" id="KW-1133">Transmembrane helix</keyword>
<evidence type="ECO:0000256" key="1">
    <source>
        <dbReference type="SAM" id="MobiDB-lite"/>
    </source>
</evidence>
<dbReference type="GO" id="GO:0016747">
    <property type="term" value="F:acyltransferase activity, transferring groups other than amino-acyl groups"/>
    <property type="evidence" value="ECO:0007669"/>
    <property type="project" value="InterPro"/>
</dbReference>
<feature type="transmembrane region" description="Helical" evidence="2">
    <location>
        <begin position="80"/>
        <end position="100"/>
    </location>
</feature>
<dbReference type="PANTHER" id="PTHR23028">
    <property type="entry name" value="ACETYLTRANSFERASE"/>
    <property type="match status" value="1"/>
</dbReference>
<dbReference type="InterPro" id="IPR050879">
    <property type="entry name" value="Acyltransferase_3"/>
</dbReference>
<feature type="transmembrane region" description="Helical" evidence="2">
    <location>
        <begin position="200"/>
        <end position="221"/>
    </location>
</feature>
<dbReference type="GO" id="GO:0016020">
    <property type="term" value="C:membrane"/>
    <property type="evidence" value="ECO:0007669"/>
    <property type="project" value="TreeGrafter"/>
</dbReference>
<feature type="compositionally biased region" description="Polar residues" evidence="1">
    <location>
        <begin position="285"/>
        <end position="296"/>
    </location>
</feature>
<feature type="transmembrane region" description="Helical" evidence="2">
    <location>
        <begin position="358"/>
        <end position="379"/>
    </location>
</feature>
<feature type="domain" description="Acyltransferase 3" evidence="3">
    <location>
        <begin position="14"/>
        <end position="214"/>
    </location>
</feature>
<comment type="caution">
    <text evidence="4">The sequence shown here is derived from an EMBL/GenBank/DDBJ whole genome shotgun (WGS) entry which is preliminary data.</text>
</comment>
<sequence length="701" mass="75634">MTTAVRRRFDGHYIGLDGIKGLALIAIVLYHCMQQVLPGGFYGVDVFFTVSGFLIGVSLFRSLARTGSVNLARYIPHRAVRLYPALFLLIPVIVSAGWLLDRDLLVNIRDQIITVLLGCYNWYAIAGGQSYFDQMNPQVFRHLWFIGVLMQFYVVVPLLAWLMWKIRRTHLSAVIPLALAAGSGYAMWTLYRPGGDPTRVYFGTDTHAVGLMLGLALAWWVTAHELNHPRPKPVARSVSSIVPSALSAPSAPNSAPDSAPDVSATPAASAASRFSADSSDRFGLNNPQPGITSASGMASAPGPVPLPGNLSDATQRPDTMHVPEPLSASIWRAVAPVLAFLSLIALIVMAVCGKQDDFAFRGGIIISSVLAVLLIAGTISSDSWMQDLMVFRPLKALGAYSYGIYLWHWPLWLLSRALAPKLFPVPGPWPLGMTAVLTVIAAVISWMMVEKPAARRSALFVILPIRHPGAGHIVRAVVVDAILVASLFGATQGVMGAPAKTAMQLELERQAEQLEQTQRKEHVLLRHQVPKPPRPKFAMPTGDQITAIGDSVMLASSQGLSSVFPGIQTDAAVSRSILVAPGMIQEDLAAGSLRQWIVVGLGTNSAITPDELDQVYNEIGSDRVLVLVNAHGDRTWIPPTNQVLADYAAAHPDNVVLVDWDAAANANPQVFGADGIHPSMDSDLYAQTIKKAIARWIGPAR</sequence>
<dbReference type="RefSeq" id="WP_267889619.1">
    <property type="nucleotide sequence ID" value="NZ_MWWW01000013.1"/>
</dbReference>
<keyword evidence="5" id="KW-1185">Reference proteome</keyword>
<protein>
    <submittedName>
        <fullName evidence="4">Acyltransferase</fullName>
    </submittedName>
</protein>
<accession>A0A261FK82</accession>
<dbReference type="Proteomes" id="UP000216871">
    <property type="component" value="Unassembled WGS sequence"/>
</dbReference>
<gene>
    <name evidence="4" type="ORF">BMYO_1148</name>
</gene>
<keyword evidence="2" id="KW-0812">Transmembrane</keyword>
<feature type="transmembrane region" description="Helical" evidence="2">
    <location>
        <begin position="469"/>
        <end position="490"/>
    </location>
</feature>
<dbReference type="AlphaFoldDB" id="A0A261FK82"/>
<name>A0A261FK82_9BIFI</name>
<dbReference type="SUPFAM" id="SSF52266">
    <property type="entry name" value="SGNH hydrolase"/>
    <property type="match status" value="1"/>
</dbReference>
<proteinExistence type="predicted"/>
<organism evidence="4 5">
    <name type="scientific">Bifidobacterium myosotis</name>
    <dbReference type="NCBI Taxonomy" id="1630166"/>
    <lineage>
        <taxon>Bacteria</taxon>
        <taxon>Bacillati</taxon>
        <taxon>Actinomycetota</taxon>
        <taxon>Actinomycetes</taxon>
        <taxon>Bifidobacteriales</taxon>
        <taxon>Bifidobacteriaceae</taxon>
        <taxon>Bifidobacterium</taxon>
    </lineage>
</organism>
<evidence type="ECO:0000313" key="5">
    <source>
        <dbReference type="Proteomes" id="UP000216871"/>
    </source>
</evidence>
<dbReference type="GO" id="GO:0009103">
    <property type="term" value="P:lipopolysaccharide biosynthetic process"/>
    <property type="evidence" value="ECO:0007669"/>
    <property type="project" value="TreeGrafter"/>
</dbReference>
<feature type="domain" description="Acyltransferase 3" evidence="3">
    <location>
        <begin position="329"/>
        <end position="445"/>
    </location>
</feature>
<evidence type="ECO:0000259" key="3">
    <source>
        <dbReference type="Pfam" id="PF01757"/>
    </source>
</evidence>
<evidence type="ECO:0000313" key="4">
    <source>
        <dbReference type="EMBL" id="OZG59580.1"/>
    </source>
</evidence>
<dbReference type="EMBL" id="MWWW01000013">
    <property type="protein sequence ID" value="OZG59580.1"/>
    <property type="molecule type" value="Genomic_DNA"/>
</dbReference>
<feature type="transmembrane region" description="Helical" evidence="2">
    <location>
        <begin position="39"/>
        <end position="60"/>
    </location>
</feature>
<evidence type="ECO:0000256" key="2">
    <source>
        <dbReference type="SAM" id="Phobius"/>
    </source>
</evidence>
<keyword evidence="2" id="KW-0472">Membrane</keyword>
<dbReference type="PANTHER" id="PTHR23028:SF53">
    <property type="entry name" value="ACYL_TRANSF_3 DOMAIN-CONTAINING PROTEIN"/>
    <property type="match status" value="1"/>
</dbReference>
<dbReference type="CDD" id="cd01840">
    <property type="entry name" value="SGNH_hydrolase_yrhL_like"/>
    <property type="match status" value="1"/>
</dbReference>
<feature type="region of interest" description="Disordered" evidence="1">
    <location>
        <begin position="274"/>
        <end position="319"/>
    </location>
</feature>
<keyword evidence="4" id="KW-0808">Transferase</keyword>
<feature type="transmembrane region" description="Helical" evidence="2">
    <location>
        <begin position="330"/>
        <end position="351"/>
    </location>
</feature>
<dbReference type="InterPro" id="IPR002656">
    <property type="entry name" value="Acyl_transf_3_dom"/>
</dbReference>
<feature type="transmembrane region" description="Helical" evidence="2">
    <location>
        <begin position="399"/>
        <end position="419"/>
    </location>
</feature>